<name>A0AB35U4T2_9FIRM</name>
<comment type="similarity">
    <text evidence="1">Belongs to the asp23 family.</text>
</comment>
<evidence type="ECO:0000313" key="2">
    <source>
        <dbReference type="EMBL" id="MDX8420123.1"/>
    </source>
</evidence>
<dbReference type="PANTHER" id="PTHR34297">
    <property type="entry name" value="HYPOTHETICAL CYTOSOLIC PROTEIN-RELATED"/>
    <property type="match status" value="1"/>
</dbReference>
<dbReference type="InterPro" id="IPR005531">
    <property type="entry name" value="Asp23"/>
</dbReference>
<dbReference type="PANTHER" id="PTHR34297:SF2">
    <property type="entry name" value="ASP23_GLS24 FAMILY ENVELOPE STRESS RESPONSE PROTEIN"/>
    <property type="match status" value="1"/>
</dbReference>
<dbReference type="AlphaFoldDB" id="A0AB35U4T2"/>
<proteinExistence type="inferred from homology"/>
<dbReference type="RefSeq" id="WP_277010211.1">
    <property type="nucleotide sequence ID" value="NZ_JALBUR010000022.1"/>
</dbReference>
<sequence>MTVEKQTNYGNISVSEEAVASLAGGMITECYGVVGMASRQLLRDGWAELLKNENYAKGVVVRKTESGLEIDLYIIVSFGVKISEAVREAQKKVKYGLEKTLSVNIAAVNVFVQGVRVVG</sequence>
<gene>
    <name evidence="2" type="ORF">MOZ60_08460</name>
</gene>
<protein>
    <submittedName>
        <fullName evidence="2">Asp23/Gls24 family envelope stress response protein</fullName>
    </submittedName>
</protein>
<dbReference type="EMBL" id="JALBUR010000022">
    <property type="protein sequence ID" value="MDX8420123.1"/>
    <property type="molecule type" value="Genomic_DNA"/>
</dbReference>
<evidence type="ECO:0000313" key="3">
    <source>
        <dbReference type="Proteomes" id="UP001286174"/>
    </source>
</evidence>
<dbReference type="Pfam" id="PF03780">
    <property type="entry name" value="Asp23"/>
    <property type="match status" value="1"/>
</dbReference>
<keyword evidence="3" id="KW-1185">Reference proteome</keyword>
<comment type="caution">
    <text evidence="2">The sequence shown here is derived from an EMBL/GenBank/DDBJ whole genome shotgun (WGS) entry which is preliminary data.</text>
</comment>
<reference evidence="2 3" key="1">
    <citation type="submission" date="2022-03" db="EMBL/GenBank/DDBJ databases">
        <title>Novel taxa within the pig intestine.</title>
        <authorList>
            <person name="Wylensek D."/>
            <person name="Bishof K."/>
            <person name="Afrizal A."/>
            <person name="Clavel T."/>
        </authorList>
    </citation>
    <scope>NUCLEOTIDE SEQUENCE [LARGE SCALE GENOMIC DNA]</scope>
    <source>
        <strain evidence="2 3">CLA-KB-P133</strain>
    </source>
</reference>
<dbReference type="Proteomes" id="UP001286174">
    <property type="component" value="Unassembled WGS sequence"/>
</dbReference>
<organism evidence="2 3">
    <name type="scientific">Grylomicrobium aquisgranensis</name>
    <dbReference type="NCBI Taxonomy" id="2926318"/>
    <lineage>
        <taxon>Bacteria</taxon>
        <taxon>Bacillati</taxon>
        <taxon>Bacillota</taxon>
        <taxon>Erysipelotrichia</taxon>
        <taxon>Erysipelotrichales</taxon>
        <taxon>Erysipelotrichaceae</taxon>
        <taxon>Grylomicrobium</taxon>
    </lineage>
</organism>
<accession>A0AB35U4T2</accession>
<evidence type="ECO:0000256" key="1">
    <source>
        <dbReference type="ARBA" id="ARBA00005721"/>
    </source>
</evidence>